<dbReference type="AlphaFoldDB" id="A0A6M4JBU5"/>
<keyword evidence="2" id="KW-1185">Reference proteome</keyword>
<accession>A0A6M4JBU5</accession>
<dbReference type="KEGG" id="mmir:HLA87_01640"/>
<organism evidence="1 2">
    <name type="scientific">Mycoplasma miroungigenitalium</name>
    <dbReference type="NCBI Taxonomy" id="754515"/>
    <lineage>
        <taxon>Bacteria</taxon>
        <taxon>Bacillati</taxon>
        <taxon>Mycoplasmatota</taxon>
        <taxon>Mollicutes</taxon>
        <taxon>Mycoplasmataceae</taxon>
        <taxon>Mycoplasma</taxon>
    </lineage>
</organism>
<evidence type="ECO:0000313" key="2">
    <source>
        <dbReference type="Proteomes" id="UP000500686"/>
    </source>
</evidence>
<gene>
    <name evidence="1" type="ORF">HLA87_01640</name>
</gene>
<proteinExistence type="predicted"/>
<name>A0A6M4JBU5_9MOLU</name>
<dbReference type="NCBIfam" id="NF045891">
    <property type="entry name" value="ICE_Mbov_0400"/>
    <property type="match status" value="1"/>
</dbReference>
<reference evidence="1 2" key="1">
    <citation type="submission" date="2020-05" db="EMBL/GenBank/DDBJ databases">
        <title>Novel Mycoplasma species detected in Mirounga angustirostris (northern elephant seal) from the USA.</title>
        <authorList>
            <person name="Volokhov D.V."/>
        </authorList>
    </citation>
    <scope>NUCLEOTIDE SEQUENCE [LARGE SCALE GENOMIC DNA]</scope>
    <source>
        <strain evidence="1 2">Mirounga ES2806-GEN</strain>
    </source>
</reference>
<protein>
    <submittedName>
        <fullName evidence="1">Uncharacterized protein</fullName>
    </submittedName>
</protein>
<dbReference type="EMBL" id="CP053096">
    <property type="protein sequence ID" value="QJR43486.1"/>
    <property type="molecule type" value="Genomic_DNA"/>
</dbReference>
<sequence>MNNLPIINFDRRGLRITGTKYHPVVVFYTGNDVWYLNSRSLNYRGTSSPKRFFSGEIKLIDNDGYESLVDLTSIQVMDKKQFHSYFAEGEFSRLDNLIDSRQCKEIITGLFERINDEKNKVLTIQRINLELNNGKYQAHNKIIHSQPNKLTDTPLTFEESTQIANLKQILRQLNKVDVQDLSWFTEQDNVQLEIRKHKNTLINSEKVQKQKVVEEESDSQAFTFKLKM</sequence>
<dbReference type="RefSeq" id="WP_171111280.1">
    <property type="nucleotide sequence ID" value="NZ_CP053096.1"/>
</dbReference>
<dbReference type="Proteomes" id="UP000500686">
    <property type="component" value="Chromosome"/>
</dbReference>
<evidence type="ECO:0000313" key="1">
    <source>
        <dbReference type="EMBL" id="QJR43486.1"/>
    </source>
</evidence>